<feature type="domain" description="Zinc-ribbon" evidence="2">
    <location>
        <begin position="2"/>
        <end position="24"/>
    </location>
</feature>
<keyword evidence="4" id="KW-1185">Reference proteome</keyword>
<sequence length="59" mass="6626">MYCKHCGHKVKEGARFCKECGHQLKAEYEHATQQTDNGENKDALQENAATVNPVPPRTI</sequence>
<evidence type="ECO:0000313" key="3">
    <source>
        <dbReference type="EMBL" id="MDY0395203.1"/>
    </source>
</evidence>
<evidence type="ECO:0000256" key="1">
    <source>
        <dbReference type="SAM" id="MobiDB-lite"/>
    </source>
</evidence>
<dbReference type="InterPro" id="IPR026870">
    <property type="entry name" value="Zinc_ribbon_dom"/>
</dbReference>
<gene>
    <name evidence="3" type="ORF">RWE15_13210</name>
</gene>
<protein>
    <submittedName>
        <fullName evidence="3">Zinc-ribbon domain-containing protein</fullName>
    </submittedName>
</protein>
<reference evidence="3 4" key="1">
    <citation type="submission" date="2023-10" db="EMBL/GenBank/DDBJ databases">
        <title>Virgibacillus halophilus 5B73C genome.</title>
        <authorList>
            <person name="Miliotis G."/>
            <person name="Sengupta P."/>
            <person name="Hameed A."/>
            <person name="Chuvochina M."/>
            <person name="Mcdonagh F."/>
            <person name="Simpson A.C."/>
            <person name="Singh N.K."/>
            <person name="Rekha P.D."/>
            <person name="Raman K."/>
            <person name="Hugenholtz P."/>
            <person name="Venkateswaran K."/>
        </authorList>
    </citation>
    <scope>NUCLEOTIDE SEQUENCE [LARGE SCALE GENOMIC DNA]</scope>
    <source>
        <strain evidence="3 4">5B73C</strain>
    </source>
</reference>
<feature type="region of interest" description="Disordered" evidence="1">
    <location>
        <begin position="31"/>
        <end position="59"/>
    </location>
</feature>
<dbReference type="EMBL" id="JAWDIP010000003">
    <property type="protein sequence ID" value="MDY0395203.1"/>
    <property type="molecule type" value="Genomic_DNA"/>
</dbReference>
<dbReference type="Proteomes" id="UP001281447">
    <property type="component" value="Unassembled WGS sequence"/>
</dbReference>
<evidence type="ECO:0000313" key="4">
    <source>
        <dbReference type="Proteomes" id="UP001281447"/>
    </source>
</evidence>
<proteinExistence type="predicted"/>
<name>A0ABU5C8R9_9BACI</name>
<dbReference type="Pfam" id="PF13240">
    <property type="entry name" value="Zn_Ribbon_1"/>
    <property type="match status" value="1"/>
</dbReference>
<organism evidence="3 4">
    <name type="scientific">Tigheibacillus halophilus</name>
    <dbReference type="NCBI Taxonomy" id="361280"/>
    <lineage>
        <taxon>Bacteria</taxon>
        <taxon>Bacillati</taxon>
        <taxon>Bacillota</taxon>
        <taxon>Bacilli</taxon>
        <taxon>Bacillales</taxon>
        <taxon>Bacillaceae</taxon>
        <taxon>Tigheibacillus</taxon>
    </lineage>
</organism>
<evidence type="ECO:0000259" key="2">
    <source>
        <dbReference type="Pfam" id="PF13240"/>
    </source>
</evidence>
<comment type="caution">
    <text evidence="3">The sequence shown here is derived from an EMBL/GenBank/DDBJ whole genome shotgun (WGS) entry which is preliminary data.</text>
</comment>
<accession>A0ABU5C8R9</accession>